<feature type="domain" description="Carbohydrate kinase FGGY N-terminal" evidence="5">
    <location>
        <begin position="15"/>
        <end position="251"/>
    </location>
</feature>
<dbReference type="CDD" id="cd07770">
    <property type="entry name" value="ASKHA_NBD_FGGY_GntK"/>
    <property type="match status" value="1"/>
</dbReference>
<dbReference type="RefSeq" id="WP_380045363.1">
    <property type="nucleotide sequence ID" value="NZ_JBHSOH010000002.1"/>
</dbReference>
<proteinExistence type="inferred from homology"/>
<dbReference type="PANTHER" id="PTHR43095:SF2">
    <property type="entry name" value="GLUCONOKINASE"/>
    <property type="match status" value="1"/>
</dbReference>
<dbReference type="GO" id="GO:0046316">
    <property type="term" value="F:gluconokinase activity"/>
    <property type="evidence" value="ECO:0007669"/>
    <property type="project" value="UniProtKB-EC"/>
</dbReference>
<dbReference type="InterPro" id="IPR018485">
    <property type="entry name" value="FGGY_C"/>
</dbReference>
<comment type="similarity">
    <text evidence="1 4">Belongs to the FGGY kinase family.</text>
</comment>
<dbReference type="Pfam" id="PF02782">
    <property type="entry name" value="FGGY_C"/>
    <property type="match status" value="1"/>
</dbReference>
<dbReference type="PIRSF" id="PIRSF000538">
    <property type="entry name" value="GlpK"/>
    <property type="match status" value="1"/>
</dbReference>
<evidence type="ECO:0000256" key="4">
    <source>
        <dbReference type="RuleBase" id="RU003733"/>
    </source>
</evidence>
<accession>A0ABW1DDK8</accession>
<dbReference type="InterPro" id="IPR018483">
    <property type="entry name" value="Carb_kinase_FGGY_CS"/>
</dbReference>
<feature type="domain" description="Carbohydrate kinase FGGY C-terminal" evidence="6">
    <location>
        <begin position="281"/>
        <end position="443"/>
    </location>
</feature>
<evidence type="ECO:0000313" key="8">
    <source>
        <dbReference type="Proteomes" id="UP001595979"/>
    </source>
</evidence>
<dbReference type="Proteomes" id="UP001595979">
    <property type="component" value="Unassembled WGS sequence"/>
</dbReference>
<name>A0ABW1DDK8_9DEIO</name>
<dbReference type="PANTHER" id="PTHR43095">
    <property type="entry name" value="SUGAR KINASE"/>
    <property type="match status" value="1"/>
</dbReference>
<evidence type="ECO:0000256" key="3">
    <source>
        <dbReference type="ARBA" id="ARBA00022777"/>
    </source>
</evidence>
<dbReference type="EMBL" id="JBHSOH010000002">
    <property type="protein sequence ID" value="MFC5846852.1"/>
    <property type="molecule type" value="Genomic_DNA"/>
</dbReference>
<evidence type="ECO:0000259" key="5">
    <source>
        <dbReference type="Pfam" id="PF00370"/>
    </source>
</evidence>
<gene>
    <name evidence="7" type="ORF">ACFPQ6_00885</name>
</gene>
<dbReference type="InterPro" id="IPR018484">
    <property type="entry name" value="FGGY_N"/>
</dbReference>
<keyword evidence="8" id="KW-1185">Reference proteome</keyword>
<dbReference type="SUPFAM" id="SSF53067">
    <property type="entry name" value="Actin-like ATPase domain"/>
    <property type="match status" value="2"/>
</dbReference>
<organism evidence="7 8">
    <name type="scientific">Deinococcus petrolearius</name>
    <dbReference type="NCBI Taxonomy" id="1751295"/>
    <lineage>
        <taxon>Bacteria</taxon>
        <taxon>Thermotogati</taxon>
        <taxon>Deinococcota</taxon>
        <taxon>Deinococci</taxon>
        <taxon>Deinococcales</taxon>
        <taxon>Deinococcaceae</taxon>
        <taxon>Deinococcus</taxon>
    </lineage>
</organism>
<protein>
    <submittedName>
        <fullName evidence="7">Gluconokinase</fullName>
        <ecNumber evidence="7">2.7.1.12</ecNumber>
    </submittedName>
</protein>
<sequence>MTRPARPVHTPPPVVLALDLGSSSVKGAAFDLQGRTLAGLEAQEDVALDYGPGGAAEVPLAAYLAAAETVLDRLHARLGSRPVLAVAMTSIASSLIVLDARGEPVGAALSYADSRAAPEVDAVAARVTTDATGCPPFSAYWPAQVRWWRSAHPEHEVARVCSLPDFLLLRWTGELLTSYSLASWTGLLDRRTLHWNPAALDAAGLSAAQLPRLVDHDRDLTLRPMWADRWPKLSGVPFHPGVADGATANVGSGALGPARAAVTIGSTSAVRLALEGDAPPIPPGLWSYRVDRNTHLLGGALTEGGNLYAWLQGTFRLTRTLDDDLLAMAPDAHGLTFLPALGGTRSPDYDPHARGTVHGLGYASTPAQIVRAAMEGVACRLADVAWRLPLAGDVTFVASGRALLASRAWPQMLADALGRPLLLEDIRAGASARGAALLALRAAGVDVSLEPVAQRLVEPVPGHHDAYREACARMARLTDLLREDREAVR</sequence>
<dbReference type="Gene3D" id="3.30.420.40">
    <property type="match status" value="2"/>
</dbReference>
<dbReference type="PROSITE" id="PS00445">
    <property type="entry name" value="FGGY_KINASES_2"/>
    <property type="match status" value="1"/>
</dbReference>
<keyword evidence="3 4" id="KW-0418">Kinase</keyword>
<dbReference type="Pfam" id="PF00370">
    <property type="entry name" value="FGGY_N"/>
    <property type="match status" value="1"/>
</dbReference>
<evidence type="ECO:0000313" key="7">
    <source>
        <dbReference type="EMBL" id="MFC5846852.1"/>
    </source>
</evidence>
<dbReference type="InterPro" id="IPR050406">
    <property type="entry name" value="FGGY_Carb_Kinase"/>
</dbReference>
<evidence type="ECO:0000256" key="1">
    <source>
        <dbReference type="ARBA" id="ARBA00009156"/>
    </source>
</evidence>
<comment type="caution">
    <text evidence="7">The sequence shown here is derived from an EMBL/GenBank/DDBJ whole genome shotgun (WGS) entry which is preliminary data.</text>
</comment>
<keyword evidence="2 4" id="KW-0808">Transferase</keyword>
<dbReference type="EC" id="2.7.1.12" evidence="7"/>
<dbReference type="InterPro" id="IPR043129">
    <property type="entry name" value="ATPase_NBD"/>
</dbReference>
<evidence type="ECO:0000259" key="6">
    <source>
        <dbReference type="Pfam" id="PF02782"/>
    </source>
</evidence>
<reference evidence="8" key="1">
    <citation type="journal article" date="2019" name="Int. J. Syst. Evol. Microbiol.">
        <title>The Global Catalogue of Microorganisms (GCM) 10K type strain sequencing project: providing services to taxonomists for standard genome sequencing and annotation.</title>
        <authorList>
            <consortium name="The Broad Institute Genomics Platform"/>
            <consortium name="The Broad Institute Genome Sequencing Center for Infectious Disease"/>
            <person name="Wu L."/>
            <person name="Ma J."/>
        </authorList>
    </citation>
    <scope>NUCLEOTIDE SEQUENCE [LARGE SCALE GENOMIC DNA]</scope>
    <source>
        <strain evidence="8">CGMCC 1.15053</strain>
    </source>
</reference>
<evidence type="ECO:0000256" key="2">
    <source>
        <dbReference type="ARBA" id="ARBA00022679"/>
    </source>
</evidence>
<dbReference type="InterPro" id="IPR000577">
    <property type="entry name" value="Carb_kinase_FGGY"/>
</dbReference>